<dbReference type="OrthoDB" id="9805855at2"/>
<evidence type="ECO:0000256" key="3">
    <source>
        <dbReference type="ARBA" id="ARBA00022475"/>
    </source>
</evidence>
<accession>A0A1B1YUS0</accession>
<dbReference type="KEGG" id="gbi:PG2T_10285"/>
<evidence type="ECO:0000256" key="6">
    <source>
        <dbReference type="ARBA" id="ARBA00023136"/>
    </source>
</evidence>
<dbReference type="FunCoup" id="A0A1B1YUS0">
    <property type="interactions" value="235"/>
</dbReference>
<feature type="transmembrane region" description="Helical" evidence="8">
    <location>
        <begin position="168"/>
        <end position="188"/>
    </location>
</feature>
<keyword evidence="4 8" id="KW-0812">Transmembrane</keyword>
<feature type="transmembrane region" description="Helical" evidence="8">
    <location>
        <begin position="226"/>
        <end position="252"/>
    </location>
</feature>
<dbReference type="Pfam" id="PF00528">
    <property type="entry name" value="BPD_transp_1"/>
    <property type="match status" value="1"/>
</dbReference>
<evidence type="ECO:0000256" key="4">
    <source>
        <dbReference type="ARBA" id="ARBA00022692"/>
    </source>
</evidence>
<evidence type="ECO:0000256" key="2">
    <source>
        <dbReference type="ARBA" id="ARBA00022448"/>
    </source>
</evidence>
<dbReference type="PROSITE" id="PS50928">
    <property type="entry name" value="ABC_TM1"/>
    <property type="match status" value="1"/>
</dbReference>
<evidence type="ECO:0000259" key="9">
    <source>
        <dbReference type="PROSITE" id="PS50928"/>
    </source>
</evidence>
<evidence type="ECO:0000256" key="1">
    <source>
        <dbReference type="ARBA" id="ARBA00004651"/>
    </source>
</evidence>
<dbReference type="InterPro" id="IPR035906">
    <property type="entry name" value="MetI-like_sf"/>
</dbReference>
<keyword evidence="5 8" id="KW-1133">Transmembrane helix</keyword>
<sequence>MSRLLRQLAATAGTVLAVLVTVFLLVRVLPGDPVEVMLGERASGADRAALVAQLGLDRPLPVQLGDYLRGLARLDLGQSLRYHEPVTTLIGGRLPATLELAGAALALAVVLALPLGIVMALRAGRLAGRLAGTLTLLGLALPGFWFGPLLILLFAVRLGWLPVAGREGLASLALPALTLALGLAATLARQLAANLTETLAAEHVRTARAKGLPPGQVLWRHGVRNALLPVATVFGLQVGALLGGAVITETVFAWPGLGALTVEAIGARDYPLVQGCVLLIAGVYVLVNGLTELAYGWIDPRVRRP</sequence>
<keyword evidence="6 8" id="KW-0472">Membrane</keyword>
<evidence type="ECO:0000313" key="10">
    <source>
        <dbReference type="EMBL" id="ANX04525.1"/>
    </source>
</evidence>
<dbReference type="PANTHER" id="PTHR43163:SF6">
    <property type="entry name" value="DIPEPTIDE TRANSPORT SYSTEM PERMEASE PROTEIN DPPB-RELATED"/>
    <property type="match status" value="1"/>
</dbReference>
<proteinExistence type="inferred from homology"/>
<dbReference type="STRING" id="1810504.PG2T_10285"/>
<dbReference type="InterPro" id="IPR045621">
    <property type="entry name" value="BPD_transp_1_N"/>
</dbReference>
<feature type="transmembrane region" description="Helical" evidence="8">
    <location>
        <begin position="272"/>
        <end position="298"/>
    </location>
</feature>
<keyword evidence="2 8" id="KW-0813">Transport</keyword>
<dbReference type="SUPFAM" id="SSF161098">
    <property type="entry name" value="MetI-like"/>
    <property type="match status" value="1"/>
</dbReference>
<dbReference type="GO" id="GO:0005886">
    <property type="term" value="C:plasma membrane"/>
    <property type="evidence" value="ECO:0007669"/>
    <property type="project" value="UniProtKB-SubCell"/>
</dbReference>
<comment type="subcellular location">
    <subcellularLocation>
        <location evidence="1 8">Cell membrane</location>
        <topology evidence="1 8">Multi-pass membrane protein</topology>
    </subcellularLocation>
</comment>
<dbReference type="GO" id="GO:0055085">
    <property type="term" value="P:transmembrane transport"/>
    <property type="evidence" value="ECO:0007669"/>
    <property type="project" value="InterPro"/>
</dbReference>
<dbReference type="EMBL" id="CP014671">
    <property type="protein sequence ID" value="ANX04525.1"/>
    <property type="molecule type" value="Genomic_DNA"/>
</dbReference>
<dbReference type="PANTHER" id="PTHR43163">
    <property type="entry name" value="DIPEPTIDE TRANSPORT SYSTEM PERMEASE PROTEIN DPPB-RELATED"/>
    <property type="match status" value="1"/>
</dbReference>
<reference evidence="11" key="1">
    <citation type="submission" date="2016-03" db="EMBL/GenBank/DDBJ databases">
        <title>Complete genome sequence of Solimmundus cernigliae, representing a novel lineage of polycyclic aromatic hydrocarbon degraders within the Gammaproteobacteria.</title>
        <authorList>
            <person name="Singleton D.R."/>
            <person name="Dickey A.N."/>
            <person name="Scholl E.H."/>
            <person name="Wright F.A."/>
            <person name="Aitken M.D."/>
        </authorList>
    </citation>
    <scope>NUCLEOTIDE SEQUENCE [LARGE SCALE GENOMIC DNA]</scope>
    <source>
        <strain evidence="11">TR3.2</strain>
    </source>
</reference>
<organism evidence="10 11">
    <name type="scientific">Immundisolibacter cernigliae</name>
    <dbReference type="NCBI Taxonomy" id="1810504"/>
    <lineage>
        <taxon>Bacteria</taxon>
        <taxon>Pseudomonadati</taxon>
        <taxon>Pseudomonadota</taxon>
        <taxon>Gammaproteobacteria</taxon>
        <taxon>Immundisolibacterales</taxon>
        <taxon>Immundisolibacteraceae</taxon>
        <taxon>Immundisolibacter</taxon>
    </lineage>
</organism>
<evidence type="ECO:0000256" key="8">
    <source>
        <dbReference type="RuleBase" id="RU363032"/>
    </source>
</evidence>
<dbReference type="CDD" id="cd06261">
    <property type="entry name" value="TM_PBP2"/>
    <property type="match status" value="1"/>
</dbReference>
<dbReference type="InterPro" id="IPR000515">
    <property type="entry name" value="MetI-like"/>
</dbReference>
<gene>
    <name evidence="10" type="ORF">PG2T_10285</name>
</gene>
<evidence type="ECO:0000313" key="11">
    <source>
        <dbReference type="Proteomes" id="UP000092952"/>
    </source>
</evidence>
<comment type="similarity">
    <text evidence="7">Belongs to the binding-protein-dependent transport system permease family. OppBC subfamily.</text>
</comment>
<dbReference type="Pfam" id="PF19300">
    <property type="entry name" value="BPD_transp_1_N"/>
    <property type="match status" value="1"/>
</dbReference>
<dbReference type="InParanoid" id="A0A1B1YUS0"/>
<dbReference type="Proteomes" id="UP000092952">
    <property type="component" value="Chromosome"/>
</dbReference>
<feature type="transmembrane region" description="Helical" evidence="8">
    <location>
        <begin position="100"/>
        <end position="121"/>
    </location>
</feature>
<evidence type="ECO:0000256" key="5">
    <source>
        <dbReference type="ARBA" id="ARBA00022989"/>
    </source>
</evidence>
<name>A0A1B1YUS0_9GAMM</name>
<feature type="transmembrane region" description="Helical" evidence="8">
    <location>
        <begin position="133"/>
        <end position="156"/>
    </location>
</feature>
<dbReference type="Gene3D" id="1.10.3720.10">
    <property type="entry name" value="MetI-like"/>
    <property type="match status" value="1"/>
</dbReference>
<keyword evidence="11" id="KW-1185">Reference proteome</keyword>
<feature type="domain" description="ABC transmembrane type-1" evidence="9">
    <location>
        <begin position="94"/>
        <end position="291"/>
    </location>
</feature>
<dbReference type="RefSeq" id="WP_068804900.1">
    <property type="nucleotide sequence ID" value="NZ_CP014671.1"/>
</dbReference>
<keyword evidence="3" id="KW-1003">Cell membrane</keyword>
<protein>
    <submittedName>
        <fullName evidence="10">Glutathione ABC transporter permease</fullName>
    </submittedName>
</protein>
<evidence type="ECO:0000256" key="7">
    <source>
        <dbReference type="ARBA" id="ARBA00024202"/>
    </source>
</evidence>
<dbReference type="AlphaFoldDB" id="A0A1B1YUS0"/>